<dbReference type="RefSeq" id="WP_197530299.1">
    <property type="nucleotide sequence ID" value="NZ_SJPS01000001.1"/>
</dbReference>
<comment type="caution">
    <text evidence="2">The sequence shown here is derived from an EMBL/GenBank/DDBJ whole genome shotgun (WGS) entry which is preliminary data.</text>
</comment>
<dbReference type="InterPro" id="IPR027372">
    <property type="entry name" value="Phytase-like_dom"/>
</dbReference>
<proteinExistence type="predicted"/>
<evidence type="ECO:0000259" key="1">
    <source>
        <dbReference type="Pfam" id="PF13449"/>
    </source>
</evidence>
<evidence type="ECO:0000313" key="2">
    <source>
        <dbReference type="EMBL" id="TWU29442.1"/>
    </source>
</evidence>
<feature type="domain" description="Phytase-like" evidence="1">
    <location>
        <begin position="69"/>
        <end position="332"/>
    </location>
</feature>
<dbReference type="SUPFAM" id="SSF50956">
    <property type="entry name" value="Thermostable phytase (3-phytase)"/>
    <property type="match status" value="1"/>
</dbReference>
<name>A0A5C6CXW0_9BACT</name>
<dbReference type="InterPro" id="IPR018247">
    <property type="entry name" value="EF_Hand_1_Ca_BS"/>
</dbReference>
<dbReference type="SUPFAM" id="SSF75011">
    <property type="entry name" value="3-carboxy-cis,cis-mucoante lactonizing enzyme"/>
    <property type="match status" value="1"/>
</dbReference>
<dbReference type="Proteomes" id="UP000318437">
    <property type="component" value="Unassembled WGS sequence"/>
</dbReference>
<keyword evidence="3" id="KW-1185">Reference proteome</keyword>
<dbReference type="PANTHER" id="PTHR37957:SF1">
    <property type="entry name" value="PHYTASE-LIKE DOMAIN-CONTAINING PROTEIN"/>
    <property type="match status" value="1"/>
</dbReference>
<sequence>MISDSALLLNRAILFVTVLLSGWSAECWAAHWNVGAPSNQLLDTTAVGTIGEMSGVTYLGPSPTAGLHRFAAVQNTGGVLLTIDVALSPTGTLLSATAVSAQTLSMSLDFEGTAYTNPTRNSVFLAEEGTPGIREYSLANGAQLQSVAIPSVFANRRANRGFESLARSPDGTTMWTANEQALTVDGDVSSAAAGTTVRLMRMEVAGNSVTAAEQYAYHVDKIHGTSTFGSPQSGLSDLVSLPDGTLLALERSVAFTSPLYLNRIYEIDLTAATDVSATPFDAGLIGQIFNPVSKEQLWSGAADNTNGQNLEGLTLGPRLANGDWVLLGVVDNGDPVSLNTIVAFPLSANPSADFDIDGDIDGQDFLAWQRGFGKSIGAAHSDGDADRDGDVDIDDLTFWQSAYPAPLSATTLAVPEPAAISLLLFIVGSMIAVRRLGN</sequence>
<evidence type="ECO:0000313" key="3">
    <source>
        <dbReference type="Proteomes" id="UP000318437"/>
    </source>
</evidence>
<dbReference type="Pfam" id="PF13449">
    <property type="entry name" value="Phytase-like"/>
    <property type="match status" value="1"/>
</dbReference>
<protein>
    <recommendedName>
        <fullName evidence="1">Phytase-like domain-containing protein</fullName>
    </recommendedName>
</protein>
<reference evidence="2 3" key="1">
    <citation type="submission" date="2019-02" db="EMBL/GenBank/DDBJ databases">
        <title>Deep-cultivation of Planctomycetes and their phenomic and genomic characterization uncovers novel biology.</title>
        <authorList>
            <person name="Wiegand S."/>
            <person name="Jogler M."/>
            <person name="Boedeker C."/>
            <person name="Pinto D."/>
            <person name="Vollmers J."/>
            <person name="Rivas-Marin E."/>
            <person name="Kohn T."/>
            <person name="Peeters S.H."/>
            <person name="Heuer A."/>
            <person name="Rast P."/>
            <person name="Oberbeckmann S."/>
            <person name="Bunk B."/>
            <person name="Jeske O."/>
            <person name="Meyerdierks A."/>
            <person name="Storesund J.E."/>
            <person name="Kallscheuer N."/>
            <person name="Luecker S."/>
            <person name="Lage O.M."/>
            <person name="Pohl T."/>
            <person name="Merkel B.J."/>
            <person name="Hornburger P."/>
            <person name="Mueller R.-W."/>
            <person name="Bruemmer F."/>
            <person name="Labrenz M."/>
            <person name="Spormann A.M."/>
            <person name="Op Den Camp H."/>
            <person name="Overmann J."/>
            <person name="Amann R."/>
            <person name="Jetten M.S.M."/>
            <person name="Mascher T."/>
            <person name="Medema M.H."/>
            <person name="Devos D.P."/>
            <person name="Kaster A.-K."/>
            <person name="Ovreas L."/>
            <person name="Rohde M."/>
            <person name="Galperin M.Y."/>
            <person name="Jogler C."/>
        </authorList>
    </citation>
    <scope>NUCLEOTIDE SEQUENCE [LARGE SCALE GENOMIC DNA]</scope>
    <source>
        <strain evidence="2 3">Pla144</strain>
    </source>
</reference>
<dbReference type="AlphaFoldDB" id="A0A5C6CXW0"/>
<organism evidence="2 3">
    <name type="scientific">Bythopirellula polymerisocia</name>
    <dbReference type="NCBI Taxonomy" id="2528003"/>
    <lineage>
        <taxon>Bacteria</taxon>
        <taxon>Pseudomonadati</taxon>
        <taxon>Planctomycetota</taxon>
        <taxon>Planctomycetia</taxon>
        <taxon>Pirellulales</taxon>
        <taxon>Lacipirellulaceae</taxon>
        <taxon>Bythopirellula</taxon>
    </lineage>
</organism>
<dbReference type="PANTHER" id="PTHR37957">
    <property type="entry name" value="BLR7070 PROTEIN"/>
    <property type="match status" value="1"/>
</dbReference>
<dbReference type="PROSITE" id="PS00018">
    <property type="entry name" value="EF_HAND_1"/>
    <property type="match status" value="1"/>
</dbReference>
<gene>
    <name evidence="2" type="ORF">Pla144_02200</name>
</gene>
<dbReference type="EMBL" id="SJPS01000001">
    <property type="protein sequence ID" value="TWU29442.1"/>
    <property type="molecule type" value="Genomic_DNA"/>
</dbReference>
<accession>A0A5C6CXW0</accession>